<dbReference type="PROSITE" id="PS50883">
    <property type="entry name" value="EAL"/>
    <property type="match status" value="1"/>
</dbReference>
<dbReference type="EMBL" id="BMDD01000007">
    <property type="protein sequence ID" value="GGH86589.1"/>
    <property type="molecule type" value="Genomic_DNA"/>
</dbReference>
<feature type="transmembrane region" description="Helical" evidence="1">
    <location>
        <begin position="131"/>
        <end position="153"/>
    </location>
</feature>
<feature type="transmembrane region" description="Helical" evidence="1">
    <location>
        <begin position="99"/>
        <end position="119"/>
    </location>
</feature>
<dbReference type="NCBIfam" id="TIGR00254">
    <property type="entry name" value="GGDEF"/>
    <property type="match status" value="1"/>
</dbReference>
<dbReference type="InterPro" id="IPR000160">
    <property type="entry name" value="GGDEF_dom"/>
</dbReference>
<dbReference type="Gene3D" id="3.20.20.450">
    <property type="entry name" value="EAL domain"/>
    <property type="match status" value="1"/>
</dbReference>
<dbReference type="InterPro" id="IPR001633">
    <property type="entry name" value="EAL_dom"/>
</dbReference>
<keyword evidence="1" id="KW-0472">Membrane</keyword>
<dbReference type="RefSeq" id="WP_172246281.1">
    <property type="nucleotide sequence ID" value="NZ_BMDD01000007.1"/>
</dbReference>
<dbReference type="CDD" id="cd01949">
    <property type="entry name" value="GGDEF"/>
    <property type="match status" value="1"/>
</dbReference>
<dbReference type="Pfam" id="PF00563">
    <property type="entry name" value="EAL"/>
    <property type="match status" value="1"/>
</dbReference>
<dbReference type="Proteomes" id="UP000605427">
    <property type="component" value="Unassembled WGS sequence"/>
</dbReference>
<feature type="transmembrane region" description="Helical" evidence="1">
    <location>
        <begin position="6"/>
        <end position="23"/>
    </location>
</feature>
<dbReference type="SMART" id="SM00052">
    <property type="entry name" value="EAL"/>
    <property type="match status" value="1"/>
</dbReference>
<feature type="transmembrane region" description="Helical" evidence="1">
    <location>
        <begin position="207"/>
        <end position="228"/>
    </location>
</feature>
<sequence length="667" mass="73518">MLVVLSLSVALLSAYLGLGLATANSRSGKRSKRLYPAVAALVLGTGTWLVHVMSLLSYHHRISLHHKPSVVIAAIAIVSLSAYIMFSLFAKQKPLTSRIAGAVFGVGVTLMSALGLFALRPEWVVDIDTVVGIFSVAILFIACYFALYVLGNFHRSTGFSLSKPVASLILGTGIFAMQYTVLGSLRIDGLHSAAAVLGYTGVPSPYFIAGASALISIILAITWIFMVFERRKLKQIAFLDPLTGLRNRYALAEEAERRLAEERLGSMVLINLDRFKVINDTLGRDLGDLLLAHAAQRIRTRIHEREALFRMDGDEFLLVGAEKDPHLLLEKVTRMLEEISRPYMIEGNELYVTASAGISLFPIHGRDRAALLKAADAALYQAKASGKDKTVFFNAGIGGQLSRKMELEKDLRLALEHGQFFIVYQPKWDARRGKEAGFEALLRWRHPEKGVVSPGEFIPIAEETGLIVPMTRWMLGEVCRLNKRWHDESKFQVCISVNMSYRVFESMTIFDMVDEALRSSGLPGPMLELEITESIAMKNMAITLSQLQRVRDLGVQVSMDDFGTGHSSLGRLDEIPVDTLKIDQSFVKSSDLASKQALIVGIIGIARLLDLEVVAEGVETAEQAEFLLSRGCILMQGYYYGRPMPPEEVEAGAWRVNTAPNGAVRAD</sequence>
<gene>
    <name evidence="5" type="ORF">GCM10007362_46720</name>
</gene>
<feature type="domain" description="GGDEF" evidence="3">
    <location>
        <begin position="263"/>
        <end position="395"/>
    </location>
</feature>
<reference evidence="6" key="1">
    <citation type="journal article" date="2019" name="Int. J. Syst. Evol. Microbiol.">
        <title>The Global Catalogue of Microorganisms (GCM) 10K type strain sequencing project: providing services to taxonomists for standard genome sequencing and annotation.</title>
        <authorList>
            <consortium name="The Broad Institute Genomics Platform"/>
            <consortium name="The Broad Institute Genome Sequencing Center for Infectious Disease"/>
            <person name="Wu L."/>
            <person name="Ma J."/>
        </authorList>
    </citation>
    <scope>NUCLEOTIDE SEQUENCE [LARGE SCALE GENOMIC DNA]</scope>
    <source>
        <strain evidence="6">CCM 8702</strain>
    </source>
</reference>
<evidence type="ECO:0000313" key="5">
    <source>
        <dbReference type="EMBL" id="GGH86589.1"/>
    </source>
</evidence>
<dbReference type="PANTHER" id="PTHR44757">
    <property type="entry name" value="DIGUANYLATE CYCLASE DGCP"/>
    <property type="match status" value="1"/>
</dbReference>
<keyword evidence="1" id="KW-0812">Transmembrane</keyword>
<comment type="caution">
    <text evidence="5">The sequence shown here is derived from an EMBL/GenBank/DDBJ whole genome shotgun (WGS) entry which is preliminary data.</text>
</comment>
<evidence type="ECO:0000313" key="6">
    <source>
        <dbReference type="Proteomes" id="UP000605427"/>
    </source>
</evidence>
<dbReference type="SUPFAM" id="SSF141868">
    <property type="entry name" value="EAL domain-like"/>
    <property type="match status" value="1"/>
</dbReference>
<evidence type="ECO:0000259" key="4">
    <source>
        <dbReference type="PROSITE" id="PS50924"/>
    </source>
</evidence>
<feature type="domain" description="EAL" evidence="2">
    <location>
        <begin position="404"/>
        <end position="657"/>
    </location>
</feature>
<dbReference type="Gene3D" id="3.30.70.270">
    <property type="match status" value="1"/>
</dbReference>
<feature type="transmembrane region" description="Helical" evidence="1">
    <location>
        <begin position="35"/>
        <end position="58"/>
    </location>
</feature>
<dbReference type="InterPro" id="IPR029787">
    <property type="entry name" value="Nucleotide_cyclase"/>
</dbReference>
<feature type="transmembrane region" description="Helical" evidence="1">
    <location>
        <begin position="165"/>
        <end position="187"/>
    </location>
</feature>
<name>A0ABQ2A6K7_9BACL</name>
<dbReference type="PROSITE" id="PS50924">
    <property type="entry name" value="MHYT"/>
    <property type="match status" value="1"/>
</dbReference>
<dbReference type="InterPro" id="IPR005330">
    <property type="entry name" value="MHYT_dom"/>
</dbReference>
<dbReference type="PROSITE" id="PS50887">
    <property type="entry name" value="GGDEF"/>
    <property type="match status" value="1"/>
</dbReference>
<dbReference type="PANTHER" id="PTHR44757:SF2">
    <property type="entry name" value="BIOFILM ARCHITECTURE MAINTENANCE PROTEIN MBAA"/>
    <property type="match status" value="1"/>
</dbReference>
<dbReference type="InterPro" id="IPR035919">
    <property type="entry name" value="EAL_sf"/>
</dbReference>
<feature type="transmembrane region" description="Helical" evidence="1">
    <location>
        <begin position="70"/>
        <end position="90"/>
    </location>
</feature>
<organism evidence="5 6">
    <name type="scientific">Saccharibacillus endophyticus</name>
    <dbReference type="NCBI Taxonomy" id="2060666"/>
    <lineage>
        <taxon>Bacteria</taxon>
        <taxon>Bacillati</taxon>
        <taxon>Bacillota</taxon>
        <taxon>Bacilli</taxon>
        <taxon>Bacillales</taxon>
        <taxon>Paenibacillaceae</taxon>
        <taxon>Saccharibacillus</taxon>
    </lineage>
</organism>
<dbReference type="SMART" id="SM00267">
    <property type="entry name" value="GGDEF"/>
    <property type="match status" value="1"/>
</dbReference>
<dbReference type="Pfam" id="PF00990">
    <property type="entry name" value="GGDEF"/>
    <property type="match status" value="1"/>
</dbReference>
<evidence type="ECO:0000259" key="3">
    <source>
        <dbReference type="PROSITE" id="PS50887"/>
    </source>
</evidence>
<keyword evidence="1" id="KW-1133">Transmembrane helix</keyword>
<feature type="domain" description="MHYT" evidence="4">
    <location>
        <begin position="1"/>
        <end position="188"/>
    </location>
</feature>
<dbReference type="InterPro" id="IPR052155">
    <property type="entry name" value="Biofilm_reg_signaling"/>
</dbReference>
<dbReference type="CDD" id="cd01948">
    <property type="entry name" value="EAL"/>
    <property type="match status" value="1"/>
</dbReference>
<dbReference type="InterPro" id="IPR043128">
    <property type="entry name" value="Rev_trsase/Diguanyl_cyclase"/>
</dbReference>
<accession>A0ABQ2A6K7</accession>
<proteinExistence type="predicted"/>
<evidence type="ECO:0000259" key="2">
    <source>
        <dbReference type="PROSITE" id="PS50883"/>
    </source>
</evidence>
<evidence type="ECO:0000256" key="1">
    <source>
        <dbReference type="PROSITE-ProRule" id="PRU00244"/>
    </source>
</evidence>
<dbReference type="SUPFAM" id="SSF55073">
    <property type="entry name" value="Nucleotide cyclase"/>
    <property type="match status" value="1"/>
</dbReference>
<protein>
    <submittedName>
        <fullName evidence="5">Bifunctional diguanylate cyclase/phosphodiesterase</fullName>
    </submittedName>
</protein>
<keyword evidence="6" id="KW-1185">Reference proteome</keyword>